<dbReference type="EMBL" id="HBIJ01005641">
    <property type="protein sequence ID" value="CAE0363245.1"/>
    <property type="molecule type" value="Transcribed_RNA"/>
</dbReference>
<sequence length="870" mass="101716">MECDLTNPSIGDLIHILDARVNEFTEKPSKWKANAFMALLVGVVNYPRGKMAYQYRVFLVWKAVCYWNEFKLSKSTINFCVSRLDDFPVDRLRVAYLGKQQLLDECFEKCLYGSDHTFLLKAKCPIIFLCLRKNYCILDGHQLPEENVLLHDENKIGSCLNENDEIDHTSIVVKSSFFGEIKGLSFFRRCPKCNLMHFHDHAEKRELVDGIDKPQVTAYYLYSDFDNENYYFQVSHSTAVCNKDLFVYETCLLESNSHEASTRIINTLCKTNDDTEIYHDKMLINAWYKWTALRWSRDLLNPRRCSIRRGITDEFMDRSNYFNTVGYWFGDEFFESKNFWLLMNWSTMDEYFEVQSLIFFDEGFKRWMHHKCCNAENCSTTFTSDGDLNVSRLTCLKCWRKPALKSKYCHLGEDGHHLFSEVDHAKEHILKNNLGAAVDSLGIPTSFKPIDCTAGDLDYSGPQEIDDIADKESQENTFIGKILEEKYGHEIDGLSGRAKYILVQYAGSQQISWIKLRPEKSEKDEKARRMMLPRAVEEAWMNSDRRSVMYVCDPPPSNALVEGQSFSKFDFDANATRTNDEKSAIKLSCNTHKDKMTRTAKTFGWICMVFNCGICACARELYRSEGKHSVCVFYATCLLALFEKKKNIPLFICYDDACHLVQRSMSLMGQHWIFAVMVCIVICVDKFHFVNHKDLWCLRCLNPYRYDQLIDKNSEVCEQLFRYFNRFKHVVLNKPGGKYRFFLLRMLDLKNMKQIKMNNNRNTNSRLAPRDATGMPAEKTARAAHKQLVESVKDKSDNLPIEFRTWTTFDPSIIQDNYDFLKKNILRDAVHYGERLSSKRRMEIQRDLRDFYVDKIKEKMLAKEVVDMEL</sequence>
<evidence type="ECO:0000313" key="2">
    <source>
        <dbReference type="EMBL" id="CAE0363245.1"/>
    </source>
</evidence>
<evidence type="ECO:0000313" key="4">
    <source>
        <dbReference type="EMBL" id="CAE0363247.1"/>
    </source>
</evidence>
<proteinExistence type="predicted"/>
<dbReference type="EMBL" id="HBIJ01005640">
    <property type="protein sequence ID" value="CAE0363244.1"/>
    <property type="molecule type" value="Transcribed_RNA"/>
</dbReference>
<name>A0A6S8C6U5_9STRA</name>
<evidence type="ECO:0000313" key="3">
    <source>
        <dbReference type="EMBL" id="CAE0363246.1"/>
    </source>
</evidence>
<gene>
    <name evidence="1" type="ORF">ALAG00032_LOCUS3985</name>
    <name evidence="2" type="ORF">ALAG00032_LOCUS3986</name>
    <name evidence="3" type="ORF">ALAG00032_LOCUS3987</name>
    <name evidence="4" type="ORF">ALAG00032_LOCUS3988</name>
</gene>
<dbReference type="EMBL" id="HBIJ01005643">
    <property type="protein sequence ID" value="CAE0363247.1"/>
    <property type="molecule type" value="Transcribed_RNA"/>
</dbReference>
<organism evidence="2">
    <name type="scientific">Aureoumbra lagunensis</name>
    <dbReference type="NCBI Taxonomy" id="44058"/>
    <lineage>
        <taxon>Eukaryota</taxon>
        <taxon>Sar</taxon>
        <taxon>Stramenopiles</taxon>
        <taxon>Ochrophyta</taxon>
        <taxon>Pelagophyceae</taxon>
        <taxon>Pelagomonadales</taxon>
        <taxon>Aureoumbra</taxon>
    </lineage>
</organism>
<dbReference type="EMBL" id="HBIJ01005642">
    <property type="protein sequence ID" value="CAE0363246.1"/>
    <property type="molecule type" value="Transcribed_RNA"/>
</dbReference>
<accession>A0A6S8C6U5</accession>
<dbReference type="AlphaFoldDB" id="A0A6S8C6U5"/>
<reference evidence="2" key="1">
    <citation type="submission" date="2021-01" db="EMBL/GenBank/DDBJ databases">
        <authorList>
            <person name="Corre E."/>
            <person name="Pelletier E."/>
            <person name="Niang G."/>
            <person name="Scheremetjew M."/>
            <person name="Finn R."/>
            <person name="Kale V."/>
            <person name="Holt S."/>
            <person name="Cochrane G."/>
            <person name="Meng A."/>
            <person name="Brown T."/>
            <person name="Cohen L."/>
        </authorList>
    </citation>
    <scope>NUCLEOTIDE SEQUENCE</scope>
    <source>
        <strain evidence="2">CCMP1510</strain>
    </source>
</reference>
<evidence type="ECO:0000313" key="1">
    <source>
        <dbReference type="EMBL" id="CAE0363244.1"/>
    </source>
</evidence>
<protein>
    <submittedName>
        <fullName evidence="2">Uncharacterized protein</fullName>
    </submittedName>
</protein>